<dbReference type="Pfam" id="PF04466">
    <property type="entry name" value="Terminase_3"/>
    <property type="match status" value="1"/>
</dbReference>
<feature type="domain" description="Phage terminase large subunit N-terminal" evidence="1">
    <location>
        <begin position="28"/>
        <end position="215"/>
    </location>
</feature>
<evidence type="ECO:0000313" key="3">
    <source>
        <dbReference type="EMBL" id="QOW46465.1"/>
    </source>
</evidence>
<evidence type="ECO:0000259" key="2">
    <source>
        <dbReference type="Pfam" id="PF17288"/>
    </source>
</evidence>
<dbReference type="Pfam" id="PF17288">
    <property type="entry name" value="Terminase_3C"/>
    <property type="match status" value="1"/>
</dbReference>
<evidence type="ECO:0000259" key="1">
    <source>
        <dbReference type="Pfam" id="PF04466"/>
    </source>
</evidence>
<dbReference type="InterPro" id="IPR027417">
    <property type="entry name" value="P-loop_NTPase"/>
</dbReference>
<dbReference type="Proteomes" id="UP000593966">
    <property type="component" value="Chromosome"/>
</dbReference>
<dbReference type="AlphaFoldDB" id="A0A7S6VX11"/>
<dbReference type="InterPro" id="IPR035413">
    <property type="entry name" value="Terminase_L_C"/>
</dbReference>
<dbReference type="RefSeq" id="WP_194088717.1">
    <property type="nucleotide sequence ID" value="NZ_CP048659.1"/>
</dbReference>
<protein>
    <submittedName>
        <fullName evidence="3">PBSX family phage terminase large subunit</fullName>
    </submittedName>
</protein>
<name>A0A7S6VX11_9GAMM</name>
<evidence type="ECO:0000313" key="4">
    <source>
        <dbReference type="Proteomes" id="UP000593966"/>
    </source>
</evidence>
<feature type="domain" description="Phage terminase large subunit C-terminal" evidence="2">
    <location>
        <begin position="249"/>
        <end position="394"/>
    </location>
</feature>
<keyword evidence="4" id="KW-1185">Reference proteome</keyword>
<dbReference type="InterPro" id="IPR035412">
    <property type="entry name" value="Terminase_L_N"/>
</dbReference>
<dbReference type="NCBIfam" id="TIGR01547">
    <property type="entry name" value="phage_term_2"/>
    <property type="match status" value="1"/>
</dbReference>
<dbReference type="Gene3D" id="3.40.50.300">
    <property type="entry name" value="P-loop containing nucleotide triphosphate hydrolases"/>
    <property type="match status" value="1"/>
</dbReference>
<dbReference type="EMBL" id="CP048659">
    <property type="protein sequence ID" value="QOW46465.1"/>
    <property type="molecule type" value="Genomic_DNA"/>
</dbReference>
<dbReference type="InterPro" id="IPR052380">
    <property type="entry name" value="Viral_DNA_packaging_terminase"/>
</dbReference>
<reference evidence="3 4" key="1">
    <citation type="submission" date="2020-02" db="EMBL/GenBank/DDBJ databases">
        <title>Tigecycline-resistant Acinetobacter species from pigs and migratory birds.</title>
        <authorList>
            <person name="Chen C."/>
            <person name="Sun J."/>
            <person name="Liao X.-P."/>
            <person name="Liu Y.-H."/>
        </authorList>
    </citation>
    <scope>NUCLEOTIDE SEQUENCE [LARGE SCALE GENOMIC DNA]</scope>
    <source>
        <strain evidence="3 4">YH12207_T</strain>
    </source>
</reference>
<accession>A0A7S6VX11</accession>
<gene>
    <name evidence="3" type="ORF">G0028_11470</name>
</gene>
<organism evidence="3 4">
    <name type="scientific">Acinetobacter piscicola</name>
    <dbReference type="NCBI Taxonomy" id="2006115"/>
    <lineage>
        <taxon>Bacteria</taxon>
        <taxon>Pseudomonadati</taxon>
        <taxon>Pseudomonadota</taxon>
        <taxon>Gammaproteobacteria</taxon>
        <taxon>Moraxellales</taxon>
        <taxon>Moraxellaceae</taxon>
        <taxon>Acinetobacter</taxon>
    </lineage>
</organism>
<dbReference type="PANTHER" id="PTHR39184:SF1">
    <property type="entry name" value="PBSX PHAGE TERMINASE LARGE SUBUNIT"/>
    <property type="match status" value="1"/>
</dbReference>
<dbReference type="Gene3D" id="3.30.420.280">
    <property type="match status" value="1"/>
</dbReference>
<dbReference type="InterPro" id="IPR006437">
    <property type="entry name" value="Phage_terminase_lsu"/>
</dbReference>
<sequence>MGIENDIEIPEKLLPAFDNLSKAIYDAIVWEGGRGGAKSEALAHIGIMESYIDDGVILCCREIQKSIDDSIYSMLVAKISQLGLDKQFKILNNEITNLVTGARFIFAGLKSNVTSIKSITKLRVVLVDEAESVSQNSWDVLRPTPRYGKVRIYVVFNPKFETDPTWQEFVAKKDERTLHINIGWRDNPWFPESLNNQRLRDAKGDAGRYLWIWEGKFLKLSEASIFGKKLRQREFEIDESFGDPLLGVDWGFSTDPVAAIEAYVKDRTLYIRNAASRVGLELDDTAAWLYRHVPKLKTNTSRADSSRPETISKVQKDKECPLPLLKACVKWSGSVEDGVVYIQSFDEIVIHPDADDCYAELMAYSYKKDKFDEVTTEILDKDNHYADALRYALEPKIKGKRRTKPKGAGSRTY</sequence>
<proteinExistence type="predicted"/>
<dbReference type="PANTHER" id="PTHR39184">
    <property type="match status" value="1"/>
</dbReference>